<dbReference type="RefSeq" id="WP_246395473.1">
    <property type="nucleotide sequence ID" value="NZ_JACHIJ010000006.1"/>
</dbReference>
<evidence type="ECO:0000313" key="2">
    <source>
        <dbReference type="Proteomes" id="UP000521227"/>
    </source>
</evidence>
<dbReference type="EMBL" id="JACHIJ010000006">
    <property type="protein sequence ID" value="MBB5054328.1"/>
    <property type="molecule type" value="Genomic_DNA"/>
</dbReference>
<keyword evidence="1" id="KW-0687">Ribonucleoprotein</keyword>
<comment type="caution">
    <text evidence="1">The sequence shown here is derived from an EMBL/GenBank/DDBJ whole genome shotgun (WGS) entry which is preliminary data.</text>
</comment>
<reference evidence="1 2" key="1">
    <citation type="submission" date="2020-08" db="EMBL/GenBank/DDBJ databases">
        <title>Genomic Encyclopedia of Type Strains, Phase IV (KMG-IV): sequencing the most valuable type-strain genomes for metagenomic binning, comparative biology and taxonomic classification.</title>
        <authorList>
            <person name="Goeker M."/>
        </authorList>
    </citation>
    <scope>NUCLEOTIDE SEQUENCE [LARGE SCALE GENOMIC DNA]</scope>
    <source>
        <strain evidence="1 2">DSM 17498</strain>
    </source>
</reference>
<accession>A0A840N935</accession>
<dbReference type="GO" id="GO:0005840">
    <property type="term" value="C:ribosome"/>
    <property type="evidence" value="ECO:0007669"/>
    <property type="project" value="UniProtKB-KW"/>
</dbReference>
<name>A0A840N935_9BRAD</name>
<evidence type="ECO:0000313" key="1">
    <source>
        <dbReference type="EMBL" id="MBB5054328.1"/>
    </source>
</evidence>
<keyword evidence="1" id="KW-0689">Ribosomal protein</keyword>
<sequence>MRDAATNALDDRYAYDFSLRGREVRIMPYQSGFLLNKHPCAQCGKPIAAPLWSEHERNRVSFLWSCRACDYQFVTVAILKAEVIDIPAPQQPQAVEVAVHGETVIAA</sequence>
<gene>
    <name evidence="1" type="ORF">HNQ36_004330</name>
</gene>
<proteinExistence type="predicted"/>
<protein>
    <submittedName>
        <fullName evidence="1">Ribosomal protein L37AE/L43A</fullName>
    </submittedName>
</protein>
<dbReference type="AlphaFoldDB" id="A0A840N935"/>
<dbReference type="Proteomes" id="UP000521227">
    <property type="component" value="Unassembled WGS sequence"/>
</dbReference>
<organism evidence="1 2">
    <name type="scientific">Afipia massiliensis</name>
    <dbReference type="NCBI Taxonomy" id="211460"/>
    <lineage>
        <taxon>Bacteria</taxon>
        <taxon>Pseudomonadati</taxon>
        <taxon>Pseudomonadota</taxon>
        <taxon>Alphaproteobacteria</taxon>
        <taxon>Hyphomicrobiales</taxon>
        <taxon>Nitrobacteraceae</taxon>
        <taxon>Afipia</taxon>
    </lineage>
</organism>